<dbReference type="AlphaFoldDB" id="A0A844A168"/>
<feature type="region of interest" description="Disordered" evidence="1">
    <location>
        <begin position="1"/>
        <end position="26"/>
    </location>
</feature>
<evidence type="ECO:0000256" key="1">
    <source>
        <dbReference type="SAM" id="MobiDB-lite"/>
    </source>
</evidence>
<feature type="compositionally biased region" description="Pro residues" evidence="1">
    <location>
        <begin position="346"/>
        <end position="355"/>
    </location>
</feature>
<reference evidence="2 3" key="1">
    <citation type="journal article" date="2013" name="Genome Biol.">
        <title>Comparative genomics of the core and accessory genomes of 48 Sinorhizobium strains comprising five genospecies.</title>
        <authorList>
            <person name="Sugawara M."/>
            <person name="Epstein B."/>
            <person name="Badgley B.D."/>
            <person name="Unno T."/>
            <person name="Xu L."/>
            <person name="Reese J."/>
            <person name="Gyaneshwar P."/>
            <person name="Denny R."/>
            <person name="Mudge J."/>
            <person name="Bharti A.K."/>
            <person name="Farmer A.D."/>
            <person name="May G.D."/>
            <person name="Woodward J.E."/>
            <person name="Medigue C."/>
            <person name="Vallenet D."/>
            <person name="Lajus A."/>
            <person name="Rouy Z."/>
            <person name="Martinez-Vaz B."/>
            <person name="Tiffin P."/>
            <person name="Young N.D."/>
            <person name="Sadowsky M.J."/>
        </authorList>
    </citation>
    <scope>NUCLEOTIDE SEQUENCE [LARGE SCALE GENOMIC DNA]</scope>
    <source>
        <strain evidence="2 3">USDA205</strain>
    </source>
</reference>
<name>A0A844A168_RHIFR</name>
<feature type="region of interest" description="Disordered" evidence="1">
    <location>
        <begin position="341"/>
        <end position="365"/>
    </location>
</feature>
<protein>
    <submittedName>
        <fullName evidence="2">Uncharacterized protein</fullName>
    </submittedName>
</protein>
<accession>A0A844A168</accession>
<feature type="non-terminal residue" evidence="2">
    <location>
        <position position="490"/>
    </location>
</feature>
<dbReference type="RefSeq" id="WP_202881923.1">
    <property type="nucleotide sequence ID" value="NZ_WISZ01000010.1"/>
</dbReference>
<organism evidence="2 3">
    <name type="scientific">Rhizobium fredii</name>
    <name type="common">Sinorhizobium fredii</name>
    <dbReference type="NCBI Taxonomy" id="380"/>
    <lineage>
        <taxon>Bacteria</taxon>
        <taxon>Pseudomonadati</taxon>
        <taxon>Pseudomonadota</taxon>
        <taxon>Alphaproteobacteria</taxon>
        <taxon>Hyphomicrobiales</taxon>
        <taxon>Rhizobiaceae</taxon>
        <taxon>Sinorhizobium/Ensifer group</taxon>
        <taxon>Sinorhizobium</taxon>
    </lineage>
</organism>
<dbReference type="Proteomes" id="UP000466694">
    <property type="component" value="Unassembled WGS sequence"/>
</dbReference>
<evidence type="ECO:0000313" key="3">
    <source>
        <dbReference type="Proteomes" id="UP000466694"/>
    </source>
</evidence>
<proteinExistence type="predicted"/>
<gene>
    <name evidence="2" type="ORF">GHK48_00335</name>
</gene>
<dbReference type="EMBL" id="WISZ01000010">
    <property type="protein sequence ID" value="MQX06824.1"/>
    <property type="molecule type" value="Genomic_DNA"/>
</dbReference>
<sequence length="490" mass="54155">MRNLERLRTGGSGSKMTVGVPPPRTPSGRVYRYSPKEDAHPRHFLLGEVNAKFTIVDAARSRMKLEPRSPQTVCPYSGYVGLDAEFNHPDDMKAAVELVKHAAMSDVEEMLASAFKGLNNRSSRNSLVRIEAKVSSRPRPKPRFSRRDLLREMECDHCGRDYGVYAIALFCPDCGAPNLRLHFSRECKLVGEQVELADTLSSDRQELAYRLLGNAHEDVLTAFEATLKVAYHYALSQRPEIKAKPVKNEFQNVDFGRDRFSAFDFDPYDNLSADELAVLRLNIQKRHIIGHNLGVVDAKFAKQATDAKIGETVHLIGQDIIQFASIGQKVIDRLDEWIGGTTSPKPLNPPAPVPDGPAADKKDNQQMSDTEIDIDVSSLAKKIGTWIATTSEFGLPDPIGGNDIEQAFAGEEARLVEEALAELEAEGLLTSTALMNAKFPRVRPTLDLFAVFDPVVVGFTPFIDAGELIDLILDGTMDSVRLSDLHEKTG</sequence>
<evidence type="ECO:0000313" key="2">
    <source>
        <dbReference type="EMBL" id="MQX06824.1"/>
    </source>
</evidence>
<comment type="caution">
    <text evidence="2">The sequence shown here is derived from an EMBL/GenBank/DDBJ whole genome shotgun (WGS) entry which is preliminary data.</text>
</comment>